<keyword evidence="1" id="KW-0472">Membrane</keyword>
<proteinExistence type="predicted"/>
<evidence type="ECO:0000313" key="2">
    <source>
        <dbReference type="EMBL" id="MDP9840526.1"/>
    </source>
</evidence>
<keyword evidence="1" id="KW-0812">Transmembrane</keyword>
<dbReference type="EMBL" id="JAUSRF010000028">
    <property type="protein sequence ID" value="MDP9840526.1"/>
    <property type="molecule type" value="Genomic_DNA"/>
</dbReference>
<gene>
    <name evidence="2" type="ORF">J2T09_005313</name>
</gene>
<feature type="transmembrane region" description="Helical" evidence="1">
    <location>
        <begin position="12"/>
        <end position="31"/>
    </location>
</feature>
<protein>
    <submittedName>
        <fullName evidence="2">Uncharacterized protein</fullName>
    </submittedName>
</protein>
<comment type="caution">
    <text evidence="2">The sequence shown here is derived from an EMBL/GenBank/DDBJ whole genome shotgun (WGS) entry which is preliminary data.</text>
</comment>
<sequence>MSPGGPARKGLITLLALAAAVVLIGAVIYVIRMPSAAPPGTQPSPHAIDQAG</sequence>
<keyword evidence="1" id="KW-1133">Transmembrane helix</keyword>
<evidence type="ECO:0000256" key="1">
    <source>
        <dbReference type="SAM" id="Phobius"/>
    </source>
</evidence>
<keyword evidence="3" id="KW-1185">Reference proteome</keyword>
<dbReference type="Proteomes" id="UP001241472">
    <property type="component" value="Unassembled WGS sequence"/>
</dbReference>
<name>A0ABT9Q1C8_9HYPH</name>
<reference evidence="2 3" key="1">
    <citation type="submission" date="2023-07" db="EMBL/GenBank/DDBJ databases">
        <title>Sorghum-associated microbial communities from plants grown in Nebraska, USA.</title>
        <authorList>
            <person name="Schachtman D."/>
        </authorList>
    </citation>
    <scope>NUCLEOTIDE SEQUENCE [LARGE SCALE GENOMIC DNA]</scope>
    <source>
        <strain evidence="2 3">DS1307</strain>
    </source>
</reference>
<organism evidence="2 3">
    <name type="scientific">Neorhizobium huautlense</name>
    <dbReference type="NCBI Taxonomy" id="67774"/>
    <lineage>
        <taxon>Bacteria</taxon>
        <taxon>Pseudomonadati</taxon>
        <taxon>Pseudomonadota</taxon>
        <taxon>Alphaproteobacteria</taxon>
        <taxon>Hyphomicrobiales</taxon>
        <taxon>Rhizobiaceae</taxon>
        <taxon>Rhizobium/Agrobacterium group</taxon>
        <taxon>Neorhizobium</taxon>
    </lineage>
</organism>
<accession>A0ABT9Q1C8</accession>
<dbReference type="RefSeq" id="WP_306840029.1">
    <property type="nucleotide sequence ID" value="NZ_JAUSRF010000028.1"/>
</dbReference>
<evidence type="ECO:0000313" key="3">
    <source>
        <dbReference type="Proteomes" id="UP001241472"/>
    </source>
</evidence>